<name>A0A1I7X0W8_HETBA</name>
<evidence type="ECO:0000256" key="1">
    <source>
        <dbReference type="SAM" id="Phobius"/>
    </source>
</evidence>
<keyword evidence="2" id="KW-1185">Reference proteome</keyword>
<dbReference type="PANTHER" id="PTHR11668:SF290">
    <property type="entry name" value="SERINE_THREONINE SPECIFIC PROTEIN PHOSPHATASES DOMAIN-CONTAINING PROTEIN"/>
    <property type="match status" value="1"/>
</dbReference>
<dbReference type="InterPro" id="IPR050341">
    <property type="entry name" value="PP1_catalytic_subunit"/>
</dbReference>
<organism evidence="2 3">
    <name type="scientific">Heterorhabditis bacteriophora</name>
    <name type="common">Entomopathogenic nematode worm</name>
    <dbReference type="NCBI Taxonomy" id="37862"/>
    <lineage>
        <taxon>Eukaryota</taxon>
        <taxon>Metazoa</taxon>
        <taxon>Ecdysozoa</taxon>
        <taxon>Nematoda</taxon>
        <taxon>Chromadorea</taxon>
        <taxon>Rhabditida</taxon>
        <taxon>Rhabditina</taxon>
        <taxon>Rhabditomorpha</taxon>
        <taxon>Strongyloidea</taxon>
        <taxon>Heterorhabditidae</taxon>
        <taxon>Heterorhabditis</taxon>
    </lineage>
</organism>
<dbReference type="PANTHER" id="PTHR11668">
    <property type="entry name" value="SERINE/THREONINE PROTEIN PHOSPHATASE"/>
    <property type="match status" value="1"/>
</dbReference>
<dbReference type="GO" id="GO:0005737">
    <property type="term" value="C:cytoplasm"/>
    <property type="evidence" value="ECO:0007669"/>
    <property type="project" value="TreeGrafter"/>
</dbReference>
<dbReference type="Gene3D" id="3.60.21.10">
    <property type="match status" value="1"/>
</dbReference>
<protein>
    <submittedName>
        <fullName evidence="3">Metallophos domain-containing protein</fullName>
    </submittedName>
</protein>
<accession>A0A1I7X0W8</accession>
<dbReference type="WBParaSite" id="Hba_11034">
    <property type="protein sequence ID" value="Hba_11034"/>
    <property type="gene ID" value="Hba_11034"/>
</dbReference>
<dbReference type="InterPro" id="IPR029052">
    <property type="entry name" value="Metallo-depent_PP-like"/>
</dbReference>
<proteinExistence type="predicted"/>
<dbReference type="AlphaFoldDB" id="A0A1I7X0W8"/>
<reference evidence="3" key="1">
    <citation type="submission" date="2016-11" db="UniProtKB">
        <authorList>
            <consortium name="WormBaseParasite"/>
        </authorList>
    </citation>
    <scope>IDENTIFICATION</scope>
</reference>
<sequence>MKLQNTTTNKKNKCHAHSISNEISRQAYVIEYTVSTQTSQMHIYKKCCWTNHCNDPNNFDIPLYYLKQPRSTSATSEVIIMIFLLGTLLMSGIPLYRSKNRQSVEINTDLEISGTLNIAETSHLIAAMTDSESICLSKSTVENEIVFNTAQLVKASRIGHTLLRLFDEAKDVFSGDETLLKITPPVAIIGDIRGSYPDLHRWLSVVGWPTHTRLLFLGNILDKDNPGSLECIALIAALKVILIFANTQFLKISPKIIFKLCRLLFLWKYLCCEEPQRRCPTCHKDECYEGPLKLLETVLCGRNQNYIVRQMHKFWI</sequence>
<keyword evidence="1" id="KW-0812">Transmembrane</keyword>
<dbReference type="GO" id="GO:0004722">
    <property type="term" value="F:protein serine/threonine phosphatase activity"/>
    <property type="evidence" value="ECO:0007669"/>
    <property type="project" value="TreeGrafter"/>
</dbReference>
<keyword evidence="1" id="KW-1133">Transmembrane helix</keyword>
<feature type="transmembrane region" description="Helical" evidence="1">
    <location>
        <begin position="78"/>
        <end position="96"/>
    </location>
</feature>
<dbReference type="GO" id="GO:0005634">
    <property type="term" value="C:nucleus"/>
    <property type="evidence" value="ECO:0007669"/>
    <property type="project" value="TreeGrafter"/>
</dbReference>
<dbReference type="Proteomes" id="UP000095283">
    <property type="component" value="Unplaced"/>
</dbReference>
<keyword evidence="1" id="KW-0472">Membrane</keyword>
<evidence type="ECO:0000313" key="3">
    <source>
        <dbReference type="WBParaSite" id="Hba_11034"/>
    </source>
</evidence>
<dbReference type="SUPFAM" id="SSF56300">
    <property type="entry name" value="Metallo-dependent phosphatases"/>
    <property type="match status" value="1"/>
</dbReference>
<evidence type="ECO:0000313" key="2">
    <source>
        <dbReference type="Proteomes" id="UP000095283"/>
    </source>
</evidence>